<dbReference type="GO" id="GO:0052927">
    <property type="term" value="F:CC tRNA cytidylyltransferase activity"/>
    <property type="evidence" value="ECO:0007669"/>
    <property type="project" value="TreeGrafter"/>
</dbReference>
<feature type="domain" description="Poly A polymerase head" evidence="6">
    <location>
        <begin position="257"/>
        <end position="380"/>
    </location>
</feature>
<dbReference type="GO" id="GO:0052929">
    <property type="term" value="F:ATP:3'-cytidine-cytidine-tRNA adenylyltransferase activity"/>
    <property type="evidence" value="ECO:0007669"/>
    <property type="project" value="TreeGrafter"/>
</dbReference>
<evidence type="ECO:0000256" key="4">
    <source>
        <dbReference type="RuleBase" id="RU003953"/>
    </source>
</evidence>
<dbReference type="PROSITE" id="PS51257">
    <property type="entry name" value="PROKAR_LIPOPROTEIN"/>
    <property type="match status" value="1"/>
</dbReference>
<name>A0A7S1V6D0_9STRA</name>
<comment type="similarity">
    <text evidence="1 4">Belongs to the tRNA nucleotidyltransferase/poly(A) polymerase family.</text>
</comment>
<keyword evidence="2 4" id="KW-0808">Transferase</keyword>
<evidence type="ECO:0000259" key="6">
    <source>
        <dbReference type="Pfam" id="PF01743"/>
    </source>
</evidence>
<dbReference type="InterPro" id="IPR043519">
    <property type="entry name" value="NT_sf"/>
</dbReference>
<organism evidence="7">
    <name type="scientific">Grammatophora oceanica</name>
    <dbReference type="NCBI Taxonomy" id="210454"/>
    <lineage>
        <taxon>Eukaryota</taxon>
        <taxon>Sar</taxon>
        <taxon>Stramenopiles</taxon>
        <taxon>Ochrophyta</taxon>
        <taxon>Bacillariophyta</taxon>
        <taxon>Fragilariophyceae</taxon>
        <taxon>Fragilariophycidae</taxon>
        <taxon>Rhabdonematales</taxon>
        <taxon>Grammatophoraceae</taxon>
        <taxon>Grammatophora</taxon>
    </lineage>
</organism>
<feature type="region of interest" description="Disordered" evidence="5">
    <location>
        <begin position="132"/>
        <end position="165"/>
    </location>
</feature>
<dbReference type="Gene3D" id="3.30.460.10">
    <property type="entry name" value="Beta Polymerase, domain 2"/>
    <property type="match status" value="1"/>
</dbReference>
<dbReference type="CDD" id="cd05398">
    <property type="entry name" value="NT_ClassII-CCAase"/>
    <property type="match status" value="1"/>
</dbReference>
<dbReference type="AlphaFoldDB" id="A0A7S1V6D0"/>
<dbReference type="Pfam" id="PF01743">
    <property type="entry name" value="PolyA_pol"/>
    <property type="match status" value="1"/>
</dbReference>
<dbReference type="GO" id="GO:0003723">
    <property type="term" value="F:RNA binding"/>
    <property type="evidence" value="ECO:0007669"/>
    <property type="project" value="UniProtKB-KW"/>
</dbReference>
<evidence type="ECO:0000256" key="2">
    <source>
        <dbReference type="ARBA" id="ARBA00022679"/>
    </source>
</evidence>
<accession>A0A7S1V6D0</accession>
<feature type="region of interest" description="Disordered" evidence="5">
    <location>
        <begin position="56"/>
        <end position="80"/>
    </location>
</feature>
<reference evidence="7" key="1">
    <citation type="submission" date="2021-01" db="EMBL/GenBank/DDBJ databases">
        <authorList>
            <person name="Corre E."/>
            <person name="Pelletier E."/>
            <person name="Niang G."/>
            <person name="Scheremetjew M."/>
            <person name="Finn R."/>
            <person name="Kale V."/>
            <person name="Holt S."/>
            <person name="Cochrane G."/>
            <person name="Meng A."/>
            <person name="Brown T."/>
            <person name="Cohen L."/>
        </authorList>
    </citation>
    <scope>NUCLEOTIDE SEQUENCE</scope>
    <source>
        <strain evidence="7">CCMP 410</strain>
    </source>
</reference>
<evidence type="ECO:0000256" key="1">
    <source>
        <dbReference type="ARBA" id="ARBA00007265"/>
    </source>
</evidence>
<feature type="compositionally biased region" description="Polar residues" evidence="5">
    <location>
        <begin position="132"/>
        <end position="157"/>
    </location>
</feature>
<dbReference type="PANTHER" id="PTHR13734:SF5">
    <property type="entry name" value="CCA TRNA NUCLEOTIDYLTRANSFERASE, MITOCHONDRIAL"/>
    <property type="match status" value="1"/>
</dbReference>
<keyword evidence="3 4" id="KW-0694">RNA-binding</keyword>
<evidence type="ECO:0000313" key="7">
    <source>
        <dbReference type="EMBL" id="CAD9289463.1"/>
    </source>
</evidence>
<dbReference type="Gene3D" id="1.10.3090.10">
    <property type="entry name" value="cca-adding enzyme, domain 2"/>
    <property type="match status" value="1"/>
</dbReference>
<evidence type="ECO:0000256" key="5">
    <source>
        <dbReference type="SAM" id="MobiDB-lite"/>
    </source>
</evidence>
<dbReference type="SUPFAM" id="SSF81301">
    <property type="entry name" value="Nucleotidyltransferase"/>
    <property type="match status" value="1"/>
</dbReference>
<proteinExistence type="inferred from homology"/>
<dbReference type="SUPFAM" id="SSF81891">
    <property type="entry name" value="Poly A polymerase C-terminal region-like"/>
    <property type="match status" value="1"/>
</dbReference>
<dbReference type="PANTHER" id="PTHR13734">
    <property type="entry name" value="TRNA-NUCLEOTIDYLTRANSFERASE"/>
    <property type="match status" value="1"/>
</dbReference>
<gene>
    <name evidence="7" type="ORF">GOCE00092_LOCUS16175</name>
</gene>
<protein>
    <recommendedName>
        <fullName evidence="6">Poly A polymerase head domain-containing protein</fullName>
    </recommendedName>
</protein>
<dbReference type="InterPro" id="IPR002646">
    <property type="entry name" value="PolA_pol_head_dom"/>
</dbReference>
<dbReference type="GO" id="GO:0001680">
    <property type="term" value="P:tRNA 3'-terminal CCA addition"/>
    <property type="evidence" value="ECO:0007669"/>
    <property type="project" value="UniProtKB-ARBA"/>
</dbReference>
<dbReference type="EMBL" id="HBGK01031041">
    <property type="protein sequence ID" value="CAD9289463.1"/>
    <property type="molecule type" value="Transcribed_RNA"/>
</dbReference>
<evidence type="ECO:0000256" key="3">
    <source>
        <dbReference type="ARBA" id="ARBA00022884"/>
    </source>
</evidence>
<sequence length="792" mass="89433">MEALNKHSASARRQRRRSWSSSVVPTIAALAISCSSTRELFVDSFSSSGSNQKILSRSRKAQEQQHHPITVPSSTLHTTDERAHGTTRTCLSMAADSRALRFYGNSLAEQMFSVANDAEIRLPFFSEAITNRITNGDSNRPSPSNGSDRNGSTNNHHVTPPVSNDIDISLTKAETELFKLLRQVTKQSKLKTSLRVAGGWVRDKLLATEEFREYHTSTLNYNNPKGQHQRLTSKFHKPAAQASMGRQGTKVISSSPQPVDIDIALDDMLGREFADSLNEYLTMKGRETISVGVVLKNPEKSKHLETATMKVGPFWIDFVNLRAEEYTQDSRIPDLMRIGSPAEDSYRRDLTINSLFYNINTQKVEDWTGHGIQDLKRGVVSTPLAPLTTLLDDPLRVMRSVRFAARLRFRMDDALVRAAKDTRVKNALAQKVSRERIGCEVDLMFRSPDPVGAMRLLNTLNLTDTVFPLSQVLPLQEWETKSLFTDGLNLLSATFEHMCDSKVTPPVWCEKRQATTTHGYVDRMLLDNDEARRLLWYAAYFKPLWDAANLSEDTRKSPYKTKKKNRSVVTKVLVDYLKRPAHDAERVETIIRAANDFTTMIRNGFDVSATSILLGDIEVHPDQNGDGLHCSMSGHEIDSEVEDDPLWKHAMEFRFLTSKVVERCDDLWRAALMLSLSQELKVIHDEFGEYVIEGDVIDETKQTLRHGAIERYDVFAVTLQRLGLIGIWGRKPLLDGVQIKRFLPNIPRGPVFGEIMDEQERWMTTHPNGGVDSLAFHLQTVFPEFAGDALMV</sequence>